<dbReference type="EMBL" id="UOEK01000463">
    <property type="protein sequence ID" value="VAW08436.1"/>
    <property type="molecule type" value="Genomic_DNA"/>
</dbReference>
<dbReference type="PROSITE" id="PS50995">
    <property type="entry name" value="HTH_MARR_2"/>
    <property type="match status" value="1"/>
</dbReference>
<dbReference type="GO" id="GO:0003700">
    <property type="term" value="F:DNA-binding transcription factor activity"/>
    <property type="evidence" value="ECO:0007669"/>
    <property type="project" value="InterPro"/>
</dbReference>
<dbReference type="AlphaFoldDB" id="A0A3B0TN19"/>
<accession>A0A3B0TN19</accession>
<evidence type="ECO:0000259" key="1">
    <source>
        <dbReference type="PROSITE" id="PS50995"/>
    </source>
</evidence>
<feature type="domain" description="HTH marR-type" evidence="1">
    <location>
        <begin position="10"/>
        <end position="144"/>
    </location>
</feature>
<organism evidence="2">
    <name type="scientific">hydrothermal vent metagenome</name>
    <dbReference type="NCBI Taxonomy" id="652676"/>
    <lineage>
        <taxon>unclassified sequences</taxon>
        <taxon>metagenomes</taxon>
        <taxon>ecological metagenomes</taxon>
    </lineage>
</organism>
<protein>
    <recommendedName>
        <fullName evidence="1">HTH marR-type domain-containing protein</fullName>
    </recommendedName>
</protein>
<dbReference type="InterPro" id="IPR000835">
    <property type="entry name" value="HTH_MarR-typ"/>
</dbReference>
<dbReference type="Gene3D" id="1.10.10.10">
    <property type="entry name" value="Winged helix-like DNA-binding domain superfamily/Winged helix DNA-binding domain"/>
    <property type="match status" value="1"/>
</dbReference>
<dbReference type="InterPro" id="IPR036388">
    <property type="entry name" value="WH-like_DNA-bd_sf"/>
</dbReference>
<reference evidence="2" key="1">
    <citation type="submission" date="2018-06" db="EMBL/GenBank/DDBJ databases">
        <authorList>
            <person name="Zhirakovskaya E."/>
        </authorList>
    </citation>
    <scope>NUCLEOTIDE SEQUENCE</scope>
</reference>
<dbReference type="SUPFAM" id="SSF46785">
    <property type="entry name" value="Winged helix' DNA-binding domain"/>
    <property type="match status" value="1"/>
</dbReference>
<dbReference type="PANTHER" id="PTHR39515">
    <property type="entry name" value="CONSERVED PROTEIN"/>
    <property type="match status" value="1"/>
</dbReference>
<dbReference type="PANTHER" id="PTHR39515:SF2">
    <property type="entry name" value="HTH-TYPE TRANSCRIPTIONAL REGULATOR RV0880"/>
    <property type="match status" value="1"/>
</dbReference>
<dbReference type="InterPro" id="IPR052526">
    <property type="entry name" value="HTH-type_Bedaq_tolerance"/>
</dbReference>
<name>A0A3B0TN19_9ZZZZ</name>
<evidence type="ECO:0000313" key="2">
    <source>
        <dbReference type="EMBL" id="VAW08436.1"/>
    </source>
</evidence>
<proteinExistence type="predicted"/>
<dbReference type="Pfam" id="PF12802">
    <property type="entry name" value="MarR_2"/>
    <property type="match status" value="1"/>
</dbReference>
<sequence length="149" mass="16355">MSSYLTSDMDQPLARLLLDRFRWADRALRSRLAARGWPEMTPAQSLVFASIDLDGTRPSELARRIGVSRQAVHQTIAELVEVDLLTLTADPVDGRAKLVVVTDAGRRNISAARESLTEIESELRARIGDDSVAALRNALTADWGSPEAD</sequence>
<dbReference type="InterPro" id="IPR036390">
    <property type="entry name" value="WH_DNA-bd_sf"/>
</dbReference>
<gene>
    <name evidence="2" type="ORF">MNBD_ACTINO02-2329</name>
</gene>
<dbReference type="SMART" id="SM00347">
    <property type="entry name" value="HTH_MARR"/>
    <property type="match status" value="1"/>
</dbReference>